<proteinExistence type="predicted"/>
<dbReference type="EMBL" id="BPQB01000065">
    <property type="protein sequence ID" value="GJE96867.1"/>
    <property type="molecule type" value="Genomic_DNA"/>
</dbReference>
<dbReference type="Proteomes" id="UP000703269">
    <property type="component" value="Unassembled WGS sequence"/>
</dbReference>
<protein>
    <submittedName>
        <fullName evidence="1">Uncharacterized protein</fullName>
    </submittedName>
</protein>
<keyword evidence="2" id="KW-1185">Reference proteome</keyword>
<evidence type="ECO:0000313" key="1">
    <source>
        <dbReference type="EMBL" id="GJE96867.1"/>
    </source>
</evidence>
<dbReference type="AlphaFoldDB" id="A0A9P3LK41"/>
<name>A0A9P3LK41_9APHY</name>
<sequence length="343" mass="38732">MTSHFYKSSAFFFNDGDILFCAPNAQSKGDGSQPLQVVFNVHRAIVCRFSDVLRLLFEAQASGRNDPEAVIPLPPLRIPFVEGETAAKEVPTADEFASLLGAFYFPHLLFDKVSGTPDRQVTSALYPLALLAHRFKANYLTHIIMRRVAPLWPATLAGYRALQTPVDACEAFWALRYALQLGQRSMLPTAIYAVVMRTFSGQGREAVAIDRAPEAGPSTRWDLLDESTRRKVVHVRGQLKDYFDKLEDWHCSSGIRSCTRKRVEIRELVKAPVRPQGFDVLAMLQEFAAQAMVAEEICLGCKHPLPKYQRIDQRRDEESTKIWEELQEWFAGGKKPKDPTFAN</sequence>
<accession>A0A9P3LK41</accession>
<reference evidence="1 2" key="1">
    <citation type="submission" date="2021-08" db="EMBL/GenBank/DDBJ databases">
        <title>Draft Genome Sequence of Phanerochaete sordida strain YK-624.</title>
        <authorList>
            <person name="Mori T."/>
            <person name="Dohra H."/>
            <person name="Suzuki T."/>
            <person name="Kawagishi H."/>
            <person name="Hirai H."/>
        </authorList>
    </citation>
    <scope>NUCLEOTIDE SEQUENCE [LARGE SCALE GENOMIC DNA]</scope>
    <source>
        <strain evidence="1 2">YK-624</strain>
    </source>
</reference>
<gene>
    <name evidence="1" type="ORF">PsYK624_130740</name>
</gene>
<comment type="caution">
    <text evidence="1">The sequence shown here is derived from an EMBL/GenBank/DDBJ whole genome shotgun (WGS) entry which is preliminary data.</text>
</comment>
<organism evidence="1 2">
    <name type="scientific">Phanerochaete sordida</name>
    <dbReference type="NCBI Taxonomy" id="48140"/>
    <lineage>
        <taxon>Eukaryota</taxon>
        <taxon>Fungi</taxon>
        <taxon>Dikarya</taxon>
        <taxon>Basidiomycota</taxon>
        <taxon>Agaricomycotina</taxon>
        <taxon>Agaricomycetes</taxon>
        <taxon>Polyporales</taxon>
        <taxon>Phanerochaetaceae</taxon>
        <taxon>Phanerochaete</taxon>
    </lineage>
</organism>
<evidence type="ECO:0000313" key="2">
    <source>
        <dbReference type="Proteomes" id="UP000703269"/>
    </source>
</evidence>